<evidence type="ECO:0000259" key="5">
    <source>
        <dbReference type="PROSITE" id="PS51176"/>
    </source>
</evidence>
<dbReference type="NCBIfam" id="NF005112">
    <property type="entry name" value="PRK06545.2-4"/>
    <property type="match status" value="1"/>
</dbReference>
<gene>
    <name evidence="6" type="ORF">GCM10010421_32950</name>
</gene>
<comment type="similarity">
    <text evidence="1">Belongs to the prephenate/arogenate dehydrogenase family.</text>
</comment>
<feature type="chain" id="PRO_5045311364" evidence="4">
    <location>
        <begin position="21"/>
        <end position="392"/>
    </location>
</feature>
<evidence type="ECO:0000256" key="1">
    <source>
        <dbReference type="ARBA" id="ARBA00007964"/>
    </source>
</evidence>
<dbReference type="InterPro" id="IPR003099">
    <property type="entry name" value="Prephen_DH"/>
</dbReference>
<reference evidence="6 7" key="1">
    <citation type="journal article" date="2019" name="Int. J. Syst. Evol. Microbiol.">
        <title>The Global Catalogue of Microorganisms (GCM) 10K type strain sequencing project: providing services to taxonomists for standard genome sequencing and annotation.</title>
        <authorList>
            <consortium name="The Broad Institute Genomics Platform"/>
            <consortium name="The Broad Institute Genome Sequencing Center for Infectious Disease"/>
            <person name="Wu L."/>
            <person name="Ma J."/>
        </authorList>
    </citation>
    <scope>NUCLEOTIDE SEQUENCE [LARGE SCALE GENOMIC DNA]</scope>
    <source>
        <strain evidence="6 7">JCM 6922</strain>
    </source>
</reference>
<accession>A0ABN3JTE7</accession>
<evidence type="ECO:0000256" key="4">
    <source>
        <dbReference type="SAM" id="SignalP"/>
    </source>
</evidence>
<dbReference type="InterPro" id="IPR046825">
    <property type="entry name" value="PDH_C"/>
</dbReference>
<keyword evidence="4" id="KW-0732">Signal</keyword>
<dbReference type="InterPro" id="IPR008927">
    <property type="entry name" value="6-PGluconate_DH-like_C_sf"/>
</dbReference>
<dbReference type="PANTHER" id="PTHR21363:SF0">
    <property type="entry name" value="PREPHENATE DEHYDROGENASE [NADP(+)]"/>
    <property type="match status" value="1"/>
</dbReference>
<dbReference type="EMBL" id="BAAATK010000019">
    <property type="protein sequence ID" value="GAA2440053.1"/>
    <property type="molecule type" value="Genomic_DNA"/>
</dbReference>
<feature type="signal peptide" evidence="4">
    <location>
        <begin position="1"/>
        <end position="20"/>
    </location>
</feature>
<evidence type="ECO:0000256" key="3">
    <source>
        <dbReference type="SAM" id="MobiDB-lite"/>
    </source>
</evidence>
<dbReference type="Gene3D" id="1.10.3660.10">
    <property type="entry name" value="6-phosphogluconate dehydrogenase C-terminal like domain"/>
    <property type="match status" value="1"/>
</dbReference>
<dbReference type="Gene3D" id="3.40.50.720">
    <property type="entry name" value="NAD(P)-binding Rossmann-like Domain"/>
    <property type="match status" value="1"/>
</dbReference>
<dbReference type="InterPro" id="IPR050812">
    <property type="entry name" value="Preph/Arog_dehydrog"/>
</dbReference>
<dbReference type="RefSeq" id="WP_344604007.1">
    <property type="nucleotide sequence ID" value="NZ_BAAATK010000019.1"/>
</dbReference>
<evidence type="ECO:0000256" key="2">
    <source>
        <dbReference type="ARBA" id="ARBA00023002"/>
    </source>
</evidence>
<keyword evidence="2" id="KW-0560">Oxidoreductase</keyword>
<organism evidence="6 7">
    <name type="scientific">Streptomyces glaucus</name>
    <dbReference type="NCBI Taxonomy" id="284029"/>
    <lineage>
        <taxon>Bacteria</taxon>
        <taxon>Bacillati</taxon>
        <taxon>Actinomycetota</taxon>
        <taxon>Actinomycetes</taxon>
        <taxon>Kitasatosporales</taxon>
        <taxon>Streptomycetaceae</taxon>
        <taxon>Streptomyces</taxon>
    </lineage>
</organism>
<keyword evidence="7" id="KW-1185">Reference proteome</keyword>
<dbReference type="PROSITE" id="PS51176">
    <property type="entry name" value="PDH_ADH"/>
    <property type="match status" value="1"/>
</dbReference>
<dbReference type="SUPFAM" id="SSF51735">
    <property type="entry name" value="NAD(P)-binding Rossmann-fold domains"/>
    <property type="match status" value="1"/>
</dbReference>
<comment type="caution">
    <text evidence="6">The sequence shown here is derived from an EMBL/GenBank/DDBJ whole genome shotgun (WGS) entry which is preliminary data.</text>
</comment>
<dbReference type="SUPFAM" id="SSF48179">
    <property type="entry name" value="6-phosphogluconate dehydrogenase C-terminal domain-like"/>
    <property type="match status" value="1"/>
</dbReference>
<evidence type="ECO:0000313" key="6">
    <source>
        <dbReference type="EMBL" id="GAA2440053.1"/>
    </source>
</evidence>
<dbReference type="PANTHER" id="PTHR21363">
    <property type="entry name" value="PREPHENATE DEHYDROGENASE"/>
    <property type="match status" value="1"/>
</dbReference>
<dbReference type="InterPro" id="IPR046826">
    <property type="entry name" value="PDH_N"/>
</dbReference>
<feature type="domain" description="Prephenate/arogenate dehydrogenase" evidence="5">
    <location>
        <begin position="3"/>
        <end position="279"/>
    </location>
</feature>
<dbReference type="InterPro" id="IPR036291">
    <property type="entry name" value="NAD(P)-bd_dom_sf"/>
</dbReference>
<dbReference type="Pfam" id="PF20463">
    <property type="entry name" value="PDH_C"/>
    <property type="match status" value="1"/>
</dbReference>
<evidence type="ECO:0000313" key="7">
    <source>
        <dbReference type="Proteomes" id="UP001500460"/>
    </source>
</evidence>
<protein>
    <submittedName>
        <fullName evidence="6">Prephenate dehydrogenase</fullName>
    </submittedName>
</protein>
<feature type="region of interest" description="Disordered" evidence="3">
    <location>
        <begin position="361"/>
        <end position="392"/>
    </location>
</feature>
<sequence>MIRTLAVVGTGLIGTSVALAAARRGVTVHLLDADAAAVRTAELLGAGTAQPPGEPVDLAVLAVPPSKVADVLSEQQARGLARSYTDVAGVKAGPEREVLARAPRPTHFVGGHPMAGRERSGPLAARPDLFQDRVWVLTPSRLTSKPAFDRALDLIALCGGVPAVMQSAAHDETVALTSHAPHLMASLVAARLGGRSPGTALLVGQGFRDATRIARGEARLWTDIIETNAAEVASVLTALQTDLTELLTAVRDLSARDPRNRTRSRRDLTGLLERGIAALEALPAPACGPRAAGTAHVDVTVAGRPGELARLLDTAAGYGAGPDTVAAPVAPHGPDGPLVIRFELAPAEADALAGQLASAGWDVGRGDGAPAGAARPDGVRDGTEPALAGAPG</sequence>
<dbReference type="Proteomes" id="UP001500460">
    <property type="component" value="Unassembled WGS sequence"/>
</dbReference>
<proteinExistence type="inferred from homology"/>
<dbReference type="Pfam" id="PF02153">
    <property type="entry name" value="PDH_N"/>
    <property type="match status" value="1"/>
</dbReference>
<name>A0ABN3JTE7_9ACTN</name>